<protein>
    <submittedName>
        <fullName evidence="9">Uncharacterized protein</fullName>
    </submittedName>
</protein>
<feature type="chain" id="PRO_5035714614" evidence="8">
    <location>
        <begin position="28"/>
        <end position="210"/>
    </location>
</feature>
<comment type="caution">
    <text evidence="9">The sequence shown here is derived from an EMBL/GenBank/DDBJ whole genome shotgun (WGS) entry which is preliminary data.</text>
</comment>
<evidence type="ECO:0000256" key="3">
    <source>
        <dbReference type="ARBA" id="ARBA00022525"/>
    </source>
</evidence>
<dbReference type="OrthoDB" id="908068at2759"/>
<keyword evidence="6" id="KW-0442">Lipid degradation</keyword>
<keyword evidence="3" id="KW-0964">Secreted</keyword>
<name>A0A8S0T0X7_OLEEU</name>
<gene>
    <name evidence="9" type="ORF">OLEA9_A038302</name>
</gene>
<keyword evidence="4 8" id="KW-0732">Signal</keyword>
<keyword evidence="5" id="KW-0378">Hydrolase</keyword>
<feature type="signal peptide" evidence="8">
    <location>
        <begin position="1"/>
        <end position="27"/>
    </location>
</feature>
<comment type="subcellular location">
    <subcellularLocation>
        <location evidence="1">Secreted</location>
    </subcellularLocation>
</comment>
<dbReference type="Gramene" id="OE9A038302T2">
    <property type="protein sequence ID" value="OE9A038302C2"/>
    <property type="gene ID" value="OE9A038302"/>
</dbReference>
<dbReference type="GO" id="GO:0016788">
    <property type="term" value="F:hydrolase activity, acting on ester bonds"/>
    <property type="evidence" value="ECO:0007669"/>
    <property type="project" value="InterPro"/>
</dbReference>
<dbReference type="Proteomes" id="UP000594638">
    <property type="component" value="Unassembled WGS sequence"/>
</dbReference>
<dbReference type="GO" id="GO:0016042">
    <property type="term" value="P:lipid catabolic process"/>
    <property type="evidence" value="ECO:0007669"/>
    <property type="project" value="UniProtKB-KW"/>
</dbReference>
<dbReference type="Gene3D" id="3.40.50.1110">
    <property type="entry name" value="SGNH hydrolase"/>
    <property type="match status" value="1"/>
</dbReference>
<dbReference type="GO" id="GO:0005576">
    <property type="term" value="C:extracellular region"/>
    <property type="evidence" value="ECO:0007669"/>
    <property type="project" value="UniProtKB-SubCell"/>
</dbReference>
<dbReference type="EMBL" id="CACTIH010005564">
    <property type="protein sequence ID" value="CAA2997712.1"/>
    <property type="molecule type" value="Genomic_DNA"/>
</dbReference>
<sequence>MNSCLRTWIMLSMLLFIIMKSQKFVKGEPLVPCLFFMGSSTFDNGNNNFLVTKANSNYLPYGIDYPDGPTGRFSNGRNIPDFLAQFLRFDNPIPPFASARGLEILRGVNYASGQAGIRDETGFQVGDWFSLNRQLLNHKTTISRFSRLLGRNVGVTKDYLNKCLYIVNIGINDYTSNYFLPQYYSTSLVYTPDQFAAILIRQYAQQLRVS</sequence>
<dbReference type="InterPro" id="IPR051238">
    <property type="entry name" value="GDSL_esterase/lipase"/>
</dbReference>
<dbReference type="PANTHER" id="PTHR45650">
    <property type="entry name" value="GDSL-LIKE LIPASE/ACYLHYDROLASE-RELATED"/>
    <property type="match status" value="1"/>
</dbReference>
<dbReference type="Pfam" id="PF00657">
    <property type="entry name" value="Lipase_GDSL"/>
    <property type="match status" value="1"/>
</dbReference>
<evidence type="ECO:0000313" key="10">
    <source>
        <dbReference type="Proteomes" id="UP000594638"/>
    </source>
</evidence>
<evidence type="ECO:0000256" key="1">
    <source>
        <dbReference type="ARBA" id="ARBA00004613"/>
    </source>
</evidence>
<comment type="similarity">
    <text evidence="2">Belongs to the 'GDSL' lipolytic enzyme family.</text>
</comment>
<dbReference type="InterPro" id="IPR001087">
    <property type="entry name" value="GDSL"/>
</dbReference>
<evidence type="ECO:0000256" key="7">
    <source>
        <dbReference type="ARBA" id="ARBA00023098"/>
    </source>
</evidence>
<evidence type="ECO:0000256" key="5">
    <source>
        <dbReference type="ARBA" id="ARBA00022801"/>
    </source>
</evidence>
<dbReference type="InterPro" id="IPR036514">
    <property type="entry name" value="SGNH_hydro_sf"/>
</dbReference>
<evidence type="ECO:0000313" key="9">
    <source>
        <dbReference type="EMBL" id="CAA2997712.1"/>
    </source>
</evidence>
<dbReference type="PANTHER" id="PTHR45650:SF9">
    <property type="entry name" value="SGNH HYDROLASE-TYPE ESTERASE DOMAIN-CONTAINING PROTEIN"/>
    <property type="match status" value="1"/>
</dbReference>
<reference evidence="9 10" key="1">
    <citation type="submission" date="2019-12" db="EMBL/GenBank/DDBJ databases">
        <authorList>
            <person name="Alioto T."/>
            <person name="Alioto T."/>
            <person name="Gomez Garrido J."/>
        </authorList>
    </citation>
    <scope>NUCLEOTIDE SEQUENCE [LARGE SCALE GENOMIC DNA]</scope>
</reference>
<dbReference type="AlphaFoldDB" id="A0A8S0T0X7"/>
<evidence type="ECO:0000256" key="8">
    <source>
        <dbReference type="SAM" id="SignalP"/>
    </source>
</evidence>
<evidence type="ECO:0000256" key="6">
    <source>
        <dbReference type="ARBA" id="ARBA00022963"/>
    </source>
</evidence>
<proteinExistence type="inferred from homology"/>
<evidence type="ECO:0000256" key="4">
    <source>
        <dbReference type="ARBA" id="ARBA00022729"/>
    </source>
</evidence>
<accession>A0A8S0T0X7</accession>
<evidence type="ECO:0000256" key="2">
    <source>
        <dbReference type="ARBA" id="ARBA00008668"/>
    </source>
</evidence>
<keyword evidence="10" id="KW-1185">Reference proteome</keyword>
<organism evidence="9 10">
    <name type="scientific">Olea europaea subsp. europaea</name>
    <dbReference type="NCBI Taxonomy" id="158383"/>
    <lineage>
        <taxon>Eukaryota</taxon>
        <taxon>Viridiplantae</taxon>
        <taxon>Streptophyta</taxon>
        <taxon>Embryophyta</taxon>
        <taxon>Tracheophyta</taxon>
        <taxon>Spermatophyta</taxon>
        <taxon>Magnoliopsida</taxon>
        <taxon>eudicotyledons</taxon>
        <taxon>Gunneridae</taxon>
        <taxon>Pentapetalae</taxon>
        <taxon>asterids</taxon>
        <taxon>lamiids</taxon>
        <taxon>Lamiales</taxon>
        <taxon>Oleaceae</taxon>
        <taxon>Oleeae</taxon>
        <taxon>Olea</taxon>
    </lineage>
</organism>
<keyword evidence="7" id="KW-0443">Lipid metabolism</keyword>